<dbReference type="Proteomes" id="UP001060170">
    <property type="component" value="Chromosome 6"/>
</dbReference>
<proteinExistence type="predicted"/>
<comment type="caution">
    <text evidence="1">The sequence shown here is derived from an EMBL/GenBank/DDBJ whole genome shotgun (WGS) entry which is preliminary data.</text>
</comment>
<gene>
    <name evidence="1" type="ORF">MJO28_006598</name>
</gene>
<protein>
    <submittedName>
        <fullName evidence="1">Uncharacterized protein</fullName>
    </submittedName>
</protein>
<reference evidence="2" key="1">
    <citation type="journal article" date="2018" name="BMC Genomics">
        <title>Genomic insights into host adaptation between the wheat stripe rust pathogen (Puccinia striiformis f. sp. tritici) and the barley stripe rust pathogen (Puccinia striiformis f. sp. hordei).</title>
        <authorList>
            <person name="Xia C."/>
            <person name="Wang M."/>
            <person name="Yin C."/>
            <person name="Cornejo O.E."/>
            <person name="Hulbert S.H."/>
            <person name="Chen X."/>
        </authorList>
    </citation>
    <scope>NUCLEOTIDE SEQUENCE [LARGE SCALE GENOMIC DNA]</scope>
    <source>
        <strain evidence="2">93-210</strain>
    </source>
</reference>
<name>A0ACC0EJF5_9BASI</name>
<reference evidence="2" key="2">
    <citation type="journal article" date="2018" name="Mol. Plant Microbe Interact.">
        <title>Genome sequence resources for the wheat stripe rust pathogen (Puccinia striiformis f. sp. tritici) and the barley stripe rust pathogen (Puccinia striiformis f. sp. hordei).</title>
        <authorList>
            <person name="Xia C."/>
            <person name="Wang M."/>
            <person name="Yin C."/>
            <person name="Cornejo O.E."/>
            <person name="Hulbert S.H."/>
            <person name="Chen X."/>
        </authorList>
    </citation>
    <scope>NUCLEOTIDE SEQUENCE [LARGE SCALE GENOMIC DNA]</scope>
    <source>
        <strain evidence="2">93-210</strain>
    </source>
</reference>
<reference evidence="1 2" key="3">
    <citation type="journal article" date="2022" name="Microbiol. Spectr.">
        <title>Folding features and dynamics of 3D genome architecture in plant fungal pathogens.</title>
        <authorList>
            <person name="Xia C."/>
        </authorList>
    </citation>
    <scope>NUCLEOTIDE SEQUENCE [LARGE SCALE GENOMIC DNA]</scope>
    <source>
        <strain evidence="1 2">93-210</strain>
    </source>
</reference>
<evidence type="ECO:0000313" key="1">
    <source>
        <dbReference type="EMBL" id="KAI7954051.1"/>
    </source>
</evidence>
<sequence>MAVMSYPNQTFYPPDSYSPLASRKQSAPIGPYQPPVTSPVHNHPYGWGSLHPMPLNYNEGSCWTLASLRCLNHRKADLELFLLEGEALFPREILAGLGRFQESPEIEHGLPKLSKSQGFLNVFFTGEQHQKVNLKKLDSFLNRLIGNSPKTIFNSNIIRTFLQMGPMGVGAHWVNCTNNELCLCRIPLATDTSEHTGHTLVGFTTQLLDGSRTPPTTATCLAQPPAVTKPKHTSTPDSRLPYEAMLGPPPSTYPRAACSPAPPNSTPIERKTPQPSLQFQLNFWLVSALSDLLYIEFTNHNPIHLQQFSQPTLVPCCGSDSLGPLVPFYTIPPPLINVMSPLKVNKIILTCQSQKLPHTPFVNANGLKPSPLILKVLHLESNSNITLAIQEGIFL</sequence>
<organism evidence="1 2">
    <name type="scientific">Puccinia striiformis f. sp. tritici</name>
    <dbReference type="NCBI Taxonomy" id="168172"/>
    <lineage>
        <taxon>Eukaryota</taxon>
        <taxon>Fungi</taxon>
        <taxon>Dikarya</taxon>
        <taxon>Basidiomycota</taxon>
        <taxon>Pucciniomycotina</taxon>
        <taxon>Pucciniomycetes</taxon>
        <taxon>Pucciniales</taxon>
        <taxon>Pucciniaceae</taxon>
        <taxon>Puccinia</taxon>
    </lineage>
</organism>
<accession>A0ACC0EJF5</accession>
<evidence type="ECO:0000313" key="2">
    <source>
        <dbReference type="Proteomes" id="UP001060170"/>
    </source>
</evidence>
<keyword evidence="2" id="KW-1185">Reference proteome</keyword>
<dbReference type="EMBL" id="CM045870">
    <property type="protein sequence ID" value="KAI7954051.1"/>
    <property type="molecule type" value="Genomic_DNA"/>
</dbReference>